<keyword evidence="2" id="KW-1185">Reference proteome</keyword>
<dbReference type="OrthoDB" id="147801at2"/>
<comment type="caution">
    <text evidence="1">The sequence shown here is derived from an EMBL/GenBank/DDBJ whole genome shotgun (WGS) entry which is preliminary data.</text>
</comment>
<evidence type="ECO:0000313" key="2">
    <source>
        <dbReference type="Proteomes" id="UP000245938"/>
    </source>
</evidence>
<name>A0A2U3AKQ3_9BACL</name>
<dbReference type="RefSeq" id="WP_109306352.1">
    <property type="nucleotide sequence ID" value="NZ_BJUF01000019.1"/>
</dbReference>
<reference evidence="1 2" key="1">
    <citation type="submission" date="2018-05" db="EMBL/GenBank/DDBJ databases">
        <title>Kurthia sibirica genome sequence.</title>
        <authorList>
            <person name="Maclea K.S."/>
            <person name="Goen A.E."/>
        </authorList>
    </citation>
    <scope>NUCLEOTIDE SEQUENCE [LARGE SCALE GENOMIC DNA]</scope>
    <source>
        <strain evidence="1 2">ATCC 49154</strain>
    </source>
</reference>
<gene>
    <name evidence="1" type="ORF">DEX24_10315</name>
</gene>
<dbReference type="PANTHER" id="PTHR38433">
    <property type="match status" value="1"/>
</dbReference>
<accession>A0A2U3AKQ3</accession>
<dbReference type="InterPro" id="IPR012440">
    <property type="entry name" value="DUF1641"/>
</dbReference>
<dbReference type="AlphaFoldDB" id="A0A2U3AKQ3"/>
<organism evidence="1 2">
    <name type="scientific">Kurthia sibirica</name>
    <dbReference type="NCBI Taxonomy" id="202750"/>
    <lineage>
        <taxon>Bacteria</taxon>
        <taxon>Bacillati</taxon>
        <taxon>Bacillota</taxon>
        <taxon>Bacilli</taxon>
        <taxon>Bacillales</taxon>
        <taxon>Caryophanaceae</taxon>
        <taxon>Kurthia</taxon>
    </lineage>
</organism>
<dbReference type="Pfam" id="PF07849">
    <property type="entry name" value="DUF1641"/>
    <property type="match status" value="1"/>
</dbReference>
<evidence type="ECO:0000313" key="1">
    <source>
        <dbReference type="EMBL" id="PWI25126.1"/>
    </source>
</evidence>
<protein>
    <recommendedName>
        <fullName evidence="3">DUF1641 domain-containing protein</fullName>
    </recommendedName>
</protein>
<sequence length="158" mass="16876">MAAPIKTIKKEVLSEEQITTQKLASLKKLVTDNDRAVTQILTLIGELDSIGALEAANKMLEAKEEVANIALGQLTSKPVTNMINNMMGAAGALAELDPAVTTKLVAGLMSGVDEANKAIETTDKISKLKLIKMMNDPDVNRAMNFGIHFLKGLGSNLK</sequence>
<dbReference type="EMBL" id="QFVR01000012">
    <property type="protein sequence ID" value="PWI25126.1"/>
    <property type="molecule type" value="Genomic_DNA"/>
</dbReference>
<evidence type="ECO:0008006" key="3">
    <source>
        <dbReference type="Google" id="ProtNLM"/>
    </source>
</evidence>
<dbReference type="PANTHER" id="PTHR38433:SF1">
    <property type="entry name" value="DUF1641 DOMAIN-CONTAINING PROTEIN"/>
    <property type="match status" value="1"/>
</dbReference>
<dbReference type="Proteomes" id="UP000245938">
    <property type="component" value="Unassembled WGS sequence"/>
</dbReference>
<proteinExistence type="predicted"/>